<protein>
    <submittedName>
        <fullName evidence="1">Uncharacterized protein</fullName>
    </submittedName>
</protein>
<name>A0A098MDK0_9BACL</name>
<dbReference type="RefSeq" id="WP_036647225.1">
    <property type="nucleotide sequence ID" value="NZ_JQCR01000001.1"/>
</dbReference>
<dbReference type="EMBL" id="JQCR01000001">
    <property type="protein sequence ID" value="KGE20650.1"/>
    <property type="molecule type" value="Genomic_DNA"/>
</dbReference>
<reference evidence="1 3" key="1">
    <citation type="submission" date="2014-08" db="EMBL/GenBank/DDBJ databases">
        <authorList>
            <person name="den Bakker H.C."/>
        </authorList>
    </citation>
    <scope>NUCLEOTIDE SEQUENCE [LARGE SCALE GENOMIC DNA]</scope>
    <source>
        <strain evidence="1 3">DSM 18334</strain>
    </source>
</reference>
<keyword evidence="3" id="KW-1185">Reference proteome</keyword>
<proteinExistence type="predicted"/>
<dbReference type="STRING" id="268407.PWYN_00115"/>
<gene>
    <name evidence="1" type="ORF">PWYN_00115</name>
    <name evidence="2" type="ORF">PWYN_00540</name>
</gene>
<evidence type="ECO:0000313" key="1">
    <source>
        <dbReference type="EMBL" id="KGE20650.1"/>
    </source>
</evidence>
<dbReference type="EMBL" id="JQCR01000001">
    <property type="protein sequence ID" value="KGE20708.1"/>
    <property type="molecule type" value="Genomic_DNA"/>
</dbReference>
<evidence type="ECO:0000313" key="2">
    <source>
        <dbReference type="EMBL" id="KGE20708.1"/>
    </source>
</evidence>
<sequence>MAKAKQKEIKKQVDEVSTAELAAIIGKTPQWVRQLTRDRILFQIGRGKYILSDSVQAYILHVSGGAKDDGKPTYTDYKTEHERIKSEKAALELAEIQGNMHSSDDVKILMGNMIITAKTKLLAIPSRVSPQLDGEPSSKVEQVLNHEIASVLKGLTEYNPALFDRKAGDGDDFEEDGDAV</sequence>
<dbReference type="AlphaFoldDB" id="A0A098MDK0"/>
<dbReference type="OrthoDB" id="1908546at2"/>
<dbReference type="eggNOG" id="COG4220">
    <property type="taxonomic scope" value="Bacteria"/>
</dbReference>
<reference evidence="1 3" key="2">
    <citation type="submission" date="2014-10" db="EMBL/GenBank/DDBJ databases">
        <title>Comparative genomics of the Paenibacillus odorifer group.</title>
        <authorList>
            <person name="Tsai Y.-C."/>
            <person name="Martin N."/>
            <person name="Korlach J."/>
            <person name="Wiedmann M."/>
        </authorList>
    </citation>
    <scope>NUCLEOTIDE SEQUENCE [LARGE SCALE GENOMIC DNA]</scope>
    <source>
        <strain evidence="1 3">DSM 18334</strain>
    </source>
</reference>
<dbReference type="Proteomes" id="UP000029734">
    <property type="component" value="Unassembled WGS sequence"/>
</dbReference>
<comment type="caution">
    <text evidence="1">The sequence shown here is derived from an EMBL/GenBank/DDBJ whole genome shotgun (WGS) entry which is preliminary data.</text>
</comment>
<accession>A0A098MDK0</accession>
<evidence type="ECO:0000313" key="3">
    <source>
        <dbReference type="Proteomes" id="UP000029734"/>
    </source>
</evidence>
<organism evidence="1 3">
    <name type="scientific">Paenibacillus wynnii</name>
    <dbReference type="NCBI Taxonomy" id="268407"/>
    <lineage>
        <taxon>Bacteria</taxon>
        <taxon>Bacillati</taxon>
        <taxon>Bacillota</taxon>
        <taxon>Bacilli</taxon>
        <taxon>Bacillales</taxon>
        <taxon>Paenibacillaceae</taxon>
        <taxon>Paenibacillus</taxon>
    </lineage>
</organism>